<dbReference type="Pfam" id="PF00144">
    <property type="entry name" value="Beta-lactamase"/>
    <property type="match status" value="1"/>
</dbReference>
<reference evidence="2" key="1">
    <citation type="submission" date="2019-02" db="EMBL/GenBank/DDBJ databases">
        <authorList>
            <person name="Pothier F.J."/>
        </authorList>
    </citation>
    <scope>NUCLEOTIDE SEQUENCE</scope>
    <source>
        <strain evidence="2">CI-1B</strain>
    </source>
</reference>
<organism evidence="2 3">
    <name type="scientific">Bradyrhizobium ivorense</name>
    <dbReference type="NCBI Taxonomy" id="2511166"/>
    <lineage>
        <taxon>Bacteria</taxon>
        <taxon>Pseudomonadati</taxon>
        <taxon>Pseudomonadota</taxon>
        <taxon>Alphaproteobacteria</taxon>
        <taxon>Hyphomicrobiales</taxon>
        <taxon>Nitrobacteraceae</taxon>
        <taxon>Bradyrhizobium</taxon>
    </lineage>
</organism>
<protein>
    <submittedName>
        <fullName evidence="2">6-aminohexanoate-dimer hydrolase</fullName>
        <ecNumber evidence="2">3.5.1.46</ecNumber>
    </submittedName>
</protein>
<dbReference type="SUPFAM" id="SSF56601">
    <property type="entry name" value="beta-lactamase/transpeptidase-like"/>
    <property type="match status" value="1"/>
</dbReference>
<dbReference type="EMBL" id="CAADFC020000009">
    <property type="protein sequence ID" value="VIO69127.1"/>
    <property type="molecule type" value="Genomic_DNA"/>
</dbReference>
<comment type="caution">
    <text evidence="2">The sequence shown here is derived from an EMBL/GenBank/DDBJ whole genome shotgun (WGS) entry which is preliminary data.</text>
</comment>
<dbReference type="Proteomes" id="UP000328092">
    <property type="component" value="Unassembled WGS sequence"/>
</dbReference>
<dbReference type="Gene3D" id="3.40.710.10">
    <property type="entry name" value="DD-peptidase/beta-lactamase superfamily"/>
    <property type="match status" value="1"/>
</dbReference>
<dbReference type="OrthoDB" id="9814204at2"/>
<dbReference type="EC" id="3.5.1.46" evidence="2"/>
<dbReference type="GO" id="GO:0019875">
    <property type="term" value="F:6-aminohexanoate-dimer hydrolase activity"/>
    <property type="evidence" value="ECO:0007669"/>
    <property type="project" value="UniProtKB-EC"/>
</dbReference>
<feature type="domain" description="Beta-lactamase-related" evidence="1">
    <location>
        <begin position="107"/>
        <end position="386"/>
    </location>
</feature>
<dbReference type="RefSeq" id="WP_139859337.1">
    <property type="nucleotide sequence ID" value="NZ_CAADFC020000009.1"/>
</dbReference>
<dbReference type="InterPro" id="IPR012338">
    <property type="entry name" value="Beta-lactam/transpept-like"/>
</dbReference>
<proteinExistence type="predicted"/>
<dbReference type="PANTHER" id="PTHR43283:SF7">
    <property type="entry name" value="BETA-LACTAMASE-RELATED DOMAIN-CONTAINING PROTEIN"/>
    <property type="match status" value="1"/>
</dbReference>
<evidence type="ECO:0000313" key="3">
    <source>
        <dbReference type="Proteomes" id="UP000328092"/>
    </source>
</evidence>
<keyword evidence="3" id="KW-1185">Reference proteome</keyword>
<dbReference type="InterPro" id="IPR050789">
    <property type="entry name" value="Diverse_Enzym_Activities"/>
</dbReference>
<dbReference type="PANTHER" id="PTHR43283">
    <property type="entry name" value="BETA-LACTAMASE-RELATED"/>
    <property type="match status" value="1"/>
</dbReference>
<accession>A0A508T731</accession>
<gene>
    <name evidence="2" type="primary">nylB_3</name>
    <name evidence="2" type="ORF">CI1B_25210</name>
</gene>
<evidence type="ECO:0000313" key="2">
    <source>
        <dbReference type="EMBL" id="VIO69127.1"/>
    </source>
</evidence>
<dbReference type="InterPro" id="IPR001466">
    <property type="entry name" value="Beta-lactam-related"/>
</dbReference>
<evidence type="ECO:0000259" key="1">
    <source>
        <dbReference type="Pfam" id="PF00144"/>
    </source>
</evidence>
<keyword evidence="2" id="KW-0378">Hydrolase</keyword>
<name>A0A508T731_9BRAD</name>
<sequence>MLEFDGRSYLDGHASDPRELGWMQGGTPSVDKQVRFESDTFLDFPQIRWSLSHMRELTPTVNVWRGGSPSHLERHDRTAEIESLNFTDLTGRVRRFDEALFDTYTDGIVVLHRGHIVYERYFGALEPHLPHACMSITKSYAGTLTASLVHEGLLDDSKVIQHYLPELRGTAWEDATLRQVMDMQTGLAYDEDYADPGSGVRACMRACGLRPWGGHDSPRTTYDYLRTVRKAGQHGEEFAYKSVNTEVMAWVMARVTGQSFAQLLQERLWAPLGCEESGYVIVDAAGTPFAGGGLNASLRDVARFGELMLRQGEWNGKQLIPASVVLDIGRDDLRKFEAPAGQPAYSYRNMWWVTFDELGTFTAIGIHGQRLYVSPKANMVVARFASHPIASSAAHYPITAPQMLALGRMLRESSV</sequence>
<dbReference type="AlphaFoldDB" id="A0A508T731"/>